<keyword evidence="7" id="KW-1185">Reference proteome</keyword>
<dbReference type="InterPro" id="IPR011006">
    <property type="entry name" value="CheY-like_superfamily"/>
</dbReference>
<dbReference type="Pfam" id="PF00196">
    <property type="entry name" value="GerE"/>
    <property type="match status" value="1"/>
</dbReference>
<dbReference type="GO" id="GO:0000160">
    <property type="term" value="P:phosphorelay signal transduction system"/>
    <property type="evidence" value="ECO:0007669"/>
    <property type="project" value="InterPro"/>
</dbReference>
<dbReference type="GO" id="GO:0003677">
    <property type="term" value="F:DNA binding"/>
    <property type="evidence" value="ECO:0007669"/>
    <property type="project" value="UniProtKB-KW"/>
</dbReference>
<feature type="domain" description="HTH luxR-type" evidence="4">
    <location>
        <begin position="148"/>
        <end position="213"/>
    </location>
</feature>
<dbReference type="Pfam" id="PF00072">
    <property type="entry name" value="Response_reg"/>
    <property type="match status" value="1"/>
</dbReference>
<dbReference type="EMBL" id="JFHC01000001">
    <property type="protein sequence ID" value="KDR44799.1"/>
    <property type="molecule type" value="Genomic_DNA"/>
</dbReference>
<evidence type="ECO:0000259" key="5">
    <source>
        <dbReference type="PROSITE" id="PS50110"/>
    </source>
</evidence>
<feature type="domain" description="Response regulatory" evidence="5">
    <location>
        <begin position="4"/>
        <end position="125"/>
    </location>
</feature>
<reference evidence="6 7" key="1">
    <citation type="submission" date="2014-03" db="EMBL/GenBank/DDBJ databases">
        <title>Draft Genome Sequences of Four Burkholderia Strains.</title>
        <authorList>
            <person name="Liu X.Y."/>
            <person name="Li C.X."/>
            <person name="Xu J.H."/>
        </authorList>
    </citation>
    <scope>NUCLEOTIDE SEQUENCE [LARGE SCALE GENOMIC DNA]</scope>
    <source>
        <strain evidence="6 7">DSM 50014</strain>
    </source>
</reference>
<evidence type="ECO:0000256" key="2">
    <source>
        <dbReference type="ARBA" id="ARBA00023125"/>
    </source>
</evidence>
<keyword evidence="1 3" id="KW-0597">Phosphoprotein</keyword>
<dbReference type="GO" id="GO:0006355">
    <property type="term" value="P:regulation of DNA-templated transcription"/>
    <property type="evidence" value="ECO:0007669"/>
    <property type="project" value="InterPro"/>
</dbReference>
<evidence type="ECO:0000313" key="6">
    <source>
        <dbReference type="EMBL" id="KDR44799.1"/>
    </source>
</evidence>
<dbReference type="SMART" id="SM00448">
    <property type="entry name" value="REC"/>
    <property type="match status" value="1"/>
</dbReference>
<keyword evidence="2" id="KW-0238">DNA-binding</keyword>
<feature type="modified residue" description="4-aspartylphosphate" evidence="3">
    <location>
        <position position="55"/>
    </location>
</feature>
<dbReference type="PROSITE" id="PS50043">
    <property type="entry name" value="HTH_LUXR_2"/>
    <property type="match status" value="1"/>
</dbReference>
<proteinExistence type="predicted"/>
<sequence>MKLRVVLADDHPFVLLGIRATFHADESMEVVGEAVSASALLALLETTPCDVLVTDFAMPEGGSQAEDGLRLIRRVRRDWPHIRIVVLTSMSNVAILRSILTAGAMSLLNKVESMDEVAAAVRFAGVGRRYLSTSIVAALAVAGAETDALAEGPRLSPREIEVVRMFASGLSITEIARSLDRDVRTISRQKRDAMSKLGVRNDPGLFAFARAHGLT</sequence>
<dbReference type="Gene3D" id="3.40.50.2300">
    <property type="match status" value="1"/>
</dbReference>
<evidence type="ECO:0000256" key="1">
    <source>
        <dbReference type="ARBA" id="ARBA00022553"/>
    </source>
</evidence>
<organism evidence="6 7">
    <name type="scientific">Caballeronia glathei</name>
    <dbReference type="NCBI Taxonomy" id="60547"/>
    <lineage>
        <taxon>Bacteria</taxon>
        <taxon>Pseudomonadati</taxon>
        <taxon>Pseudomonadota</taxon>
        <taxon>Betaproteobacteria</taxon>
        <taxon>Burkholderiales</taxon>
        <taxon>Burkholderiaceae</taxon>
        <taxon>Caballeronia</taxon>
    </lineage>
</organism>
<dbReference type="InterPro" id="IPR039420">
    <property type="entry name" value="WalR-like"/>
</dbReference>
<accession>A0A069PY87</accession>
<dbReference type="PANTHER" id="PTHR43214:SF17">
    <property type="entry name" value="TRANSCRIPTIONAL REGULATORY PROTEIN RCSB"/>
    <property type="match status" value="1"/>
</dbReference>
<comment type="caution">
    <text evidence="6">The sequence shown here is derived from an EMBL/GenBank/DDBJ whole genome shotgun (WGS) entry which is preliminary data.</text>
</comment>
<dbReference type="Proteomes" id="UP000027466">
    <property type="component" value="Unassembled WGS sequence"/>
</dbReference>
<dbReference type="SUPFAM" id="SSF52172">
    <property type="entry name" value="CheY-like"/>
    <property type="match status" value="1"/>
</dbReference>
<dbReference type="AlphaFoldDB" id="A0A069PY87"/>
<dbReference type="CDD" id="cd06170">
    <property type="entry name" value="LuxR_C_like"/>
    <property type="match status" value="1"/>
</dbReference>
<evidence type="ECO:0000313" key="7">
    <source>
        <dbReference type="Proteomes" id="UP000027466"/>
    </source>
</evidence>
<dbReference type="PANTHER" id="PTHR43214">
    <property type="entry name" value="TWO-COMPONENT RESPONSE REGULATOR"/>
    <property type="match status" value="1"/>
</dbReference>
<evidence type="ECO:0000256" key="3">
    <source>
        <dbReference type="PROSITE-ProRule" id="PRU00169"/>
    </source>
</evidence>
<dbReference type="CDD" id="cd17535">
    <property type="entry name" value="REC_NarL-like"/>
    <property type="match status" value="1"/>
</dbReference>
<dbReference type="InterPro" id="IPR016032">
    <property type="entry name" value="Sig_transdc_resp-reg_C-effctor"/>
</dbReference>
<protein>
    <submittedName>
        <fullName evidence="6">LuxR family transcriptional regulator</fullName>
    </submittedName>
</protein>
<dbReference type="InterPro" id="IPR058245">
    <property type="entry name" value="NreC/VraR/RcsB-like_REC"/>
</dbReference>
<dbReference type="SUPFAM" id="SSF46894">
    <property type="entry name" value="C-terminal effector domain of the bipartite response regulators"/>
    <property type="match status" value="1"/>
</dbReference>
<evidence type="ECO:0000259" key="4">
    <source>
        <dbReference type="PROSITE" id="PS50043"/>
    </source>
</evidence>
<dbReference type="InterPro" id="IPR000792">
    <property type="entry name" value="Tscrpt_reg_LuxR_C"/>
</dbReference>
<dbReference type="InterPro" id="IPR001789">
    <property type="entry name" value="Sig_transdc_resp-reg_receiver"/>
</dbReference>
<dbReference type="RefSeq" id="WP_035941275.1">
    <property type="nucleotide sequence ID" value="NZ_CADFFX010000003.1"/>
</dbReference>
<gene>
    <name evidence="6" type="ORF">BG61_01120</name>
</gene>
<dbReference type="PRINTS" id="PR00038">
    <property type="entry name" value="HTHLUXR"/>
</dbReference>
<dbReference type="SMART" id="SM00421">
    <property type="entry name" value="HTH_LUXR"/>
    <property type="match status" value="1"/>
</dbReference>
<name>A0A069PY87_9BURK</name>
<dbReference type="PROSITE" id="PS50110">
    <property type="entry name" value="RESPONSE_REGULATORY"/>
    <property type="match status" value="1"/>
</dbReference>